<dbReference type="RefSeq" id="WP_369209336.1">
    <property type="nucleotide sequence ID" value="NZ_JBFNXQ010000074.1"/>
</dbReference>
<sequence length="65" mass="6777">MPAVGAAVDLWLLSDLDGTAITLGLVRLALGVVYLAVPTRGSRQAPPEVQFTDEDTWGTAVPAGR</sequence>
<evidence type="ECO:0000313" key="2">
    <source>
        <dbReference type="EMBL" id="MEX5720514.1"/>
    </source>
</evidence>
<name>A0ABV3XIU8_9ACTN</name>
<protein>
    <submittedName>
        <fullName evidence="2">Uncharacterized protein</fullName>
    </submittedName>
</protein>
<accession>A0ABV3XIU8</accession>
<gene>
    <name evidence="2" type="ORF">ABQ292_19290</name>
</gene>
<proteinExistence type="predicted"/>
<keyword evidence="1" id="KW-0472">Membrane</keyword>
<keyword evidence="1" id="KW-1133">Transmembrane helix</keyword>
<keyword evidence="3" id="KW-1185">Reference proteome</keyword>
<comment type="caution">
    <text evidence="2">The sequence shown here is derived from an EMBL/GenBank/DDBJ whole genome shotgun (WGS) entry which is preliminary data.</text>
</comment>
<dbReference type="EMBL" id="JBFNXQ010000074">
    <property type="protein sequence ID" value="MEX5720514.1"/>
    <property type="molecule type" value="Genomic_DNA"/>
</dbReference>
<evidence type="ECO:0000256" key="1">
    <source>
        <dbReference type="SAM" id="Phobius"/>
    </source>
</evidence>
<keyword evidence="1" id="KW-0812">Transmembrane</keyword>
<evidence type="ECO:0000313" key="3">
    <source>
        <dbReference type="Proteomes" id="UP001560045"/>
    </source>
</evidence>
<organism evidence="2 3">
    <name type="scientific">Geodermatophilus maliterrae</name>
    <dbReference type="NCBI Taxonomy" id="3162531"/>
    <lineage>
        <taxon>Bacteria</taxon>
        <taxon>Bacillati</taxon>
        <taxon>Actinomycetota</taxon>
        <taxon>Actinomycetes</taxon>
        <taxon>Geodermatophilales</taxon>
        <taxon>Geodermatophilaceae</taxon>
        <taxon>Geodermatophilus</taxon>
    </lineage>
</organism>
<feature type="transmembrane region" description="Helical" evidence="1">
    <location>
        <begin position="20"/>
        <end position="37"/>
    </location>
</feature>
<reference evidence="2 3" key="1">
    <citation type="submission" date="2024-06" db="EMBL/GenBank/DDBJ databases">
        <title>Draft genome sequence of Geodermatophilus badlandi, a novel member of the Geodermatophilaceae isolated from badland sedimentary rocks in the Red desert, Wyoming, USA.</title>
        <authorList>
            <person name="Ben Tekaya S."/>
            <person name="Nouioui I."/>
            <person name="Flores G.M."/>
            <person name="Shaal M.N."/>
            <person name="Bredoire F."/>
            <person name="Basile F."/>
            <person name="Van Diepen L."/>
            <person name="Ward N.L."/>
        </authorList>
    </citation>
    <scope>NUCLEOTIDE SEQUENCE [LARGE SCALE GENOMIC DNA]</scope>
    <source>
        <strain evidence="2 3">WL48A</strain>
    </source>
</reference>
<dbReference type="Proteomes" id="UP001560045">
    <property type="component" value="Unassembled WGS sequence"/>
</dbReference>